<sequence length="173" mass="19364">MDALNGTKLAPSGLGIGFSNGWLPRAFAVAEGKRKAESGASALRLYCVRHWKYTAARRLTGIVQYHLLPGRAHHTVVLYAVRRNYRSLLPDRPCPGSYPSSEAWNGDNDLGFLGAVWAFPQIPRTCSQQVVRTRMMHWSLTTFIRLSCRYTCIAPCGFDLLRYGTLLVFTLTV</sequence>
<accession>A0AAN6T6Y2</accession>
<name>A0AAN6T6Y2_9PEZI</name>
<evidence type="ECO:0000313" key="2">
    <source>
        <dbReference type="Proteomes" id="UP001305647"/>
    </source>
</evidence>
<organism evidence="1 2">
    <name type="scientific">Parathielavia hyrcaniae</name>
    <dbReference type="NCBI Taxonomy" id="113614"/>
    <lineage>
        <taxon>Eukaryota</taxon>
        <taxon>Fungi</taxon>
        <taxon>Dikarya</taxon>
        <taxon>Ascomycota</taxon>
        <taxon>Pezizomycotina</taxon>
        <taxon>Sordariomycetes</taxon>
        <taxon>Sordariomycetidae</taxon>
        <taxon>Sordariales</taxon>
        <taxon>Chaetomiaceae</taxon>
        <taxon>Parathielavia</taxon>
    </lineage>
</organism>
<proteinExistence type="predicted"/>
<reference evidence="1" key="2">
    <citation type="submission" date="2023-05" db="EMBL/GenBank/DDBJ databases">
        <authorList>
            <consortium name="Lawrence Berkeley National Laboratory"/>
            <person name="Steindorff A."/>
            <person name="Hensen N."/>
            <person name="Bonometti L."/>
            <person name="Westerberg I."/>
            <person name="Brannstrom I.O."/>
            <person name="Guillou S."/>
            <person name="Cros-Aarteil S."/>
            <person name="Calhoun S."/>
            <person name="Haridas S."/>
            <person name="Kuo A."/>
            <person name="Mondo S."/>
            <person name="Pangilinan J."/>
            <person name="Riley R."/>
            <person name="Labutti K."/>
            <person name="Andreopoulos B."/>
            <person name="Lipzen A."/>
            <person name="Chen C."/>
            <person name="Yanf M."/>
            <person name="Daum C."/>
            <person name="Ng V."/>
            <person name="Clum A."/>
            <person name="Ohm R."/>
            <person name="Martin F."/>
            <person name="Silar P."/>
            <person name="Natvig D."/>
            <person name="Lalanne C."/>
            <person name="Gautier V."/>
            <person name="Ament-Velasquez S.L."/>
            <person name="Kruys A."/>
            <person name="Hutchinson M.I."/>
            <person name="Powell A.J."/>
            <person name="Barry K."/>
            <person name="Miller A.N."/>
            <person name="Grigoriev I.V."/>
            <person name="Debuchy R."/>
            <person name="Gladieux P."/>
            <person name="Thoren M.H."/>
            <person name="Johannesson H."/>
        </authorList>
    </citation>
    <scope>NUCLEOTIDE SEQUENCE</scope>
    <source>
        <strain evidence="1">CBS 757.83</strain>
    </source>
</reference>
<comment type="caution">
    <text evidence="1">The sequence shown here is derived from an EMBL/GenBank/DDBJ whole genome shotgun (WGS) entry which is preliminary data.</text>
</comment>
<keyword evidence="2" id="KW-1185">Reference proteome</keyword>
<dbReference type="AlphaFoldDB" id="A0AAN6T6Y2"/>
<evidence type="ECO:0000313" key="1">
    <source>
        <dbReference type="EMBL" id="KAK4106526.1"/>
    </source>
</evidence>
<reference evidence="1" key="1">
    <citation type="journal article" date="2023" name="Mol. Phylogenet. Evol.">
        <title>Genome-scale phylogeny and comparative genomics of the fungal order Sordariales.</title>
        <authorList>
            <person name="Hensen N."/>
            <person name="Bonometti L."/>
            <person name="Westerberg I."/>
            <person name="Brannstrom I.O."/>
            <person name="Guillou S."/>
            <person name="Cros-Aarteil S."/>
            <person name="Calhoun S."/>
            <person name="Haridas S."/>
            <person name="Kuo A."/>
            <person name="Mondo S."/>
            <person name="Pangilinan J."/>
            <person name="Riley R."/>
            <person name="LaButti K."/>
            <person name="Andreopoulos B."/>
            <person name="Lipzen A."/>
            <person name="Chen C."/>
            <person name="Yan M."/>
            <person name="Daum C."/>
            <person name="Ng V."/>
            <person name="Clum A."/>
            <person name="Steindorff A."/>
            <person name="Ohm R.A."/>
            <person name="Martin F."/>
            <person name="Silar P."/>
            <person name="Natvig D.O."/>
            <person name="Lalanne C."/>
            <person name="Gautier V."/>
            <person name="Ament-Velasquez S.L."/>
            <person name="Kruys A."/>
            <person name="Hutchinson M.I."/>
            <person name="Powell A.J."/>
            <person name="Barry K."/>
            <person name="Miller A.N."/>
            <person name="Grigoriev I.V."/>
            <person name="Debuchy R."/>
            <person name="Gladieux P."/>
            <person name="Hiltunen Thoren M."/>
            <person name="Johannesson H."/>
        </authorList>
    </citation>
    <scope>NUCLEOTIDE SEQUENCE</scope>
    <source>
        <strain evidence="1">CBS 757.83</strain>
    </source>
</reference>
<gene>
    <name evidence="1" type="ORF">N658DRAFT_21755</name>
</gene>
<protein>
    <submittedName>
        <fullName evidence="1">Uncharacterized protein</fullName>
    </submittedName>
</protein>
<dbReference type="EMBL" id="MU863624">
    <property type="protein sequence ID" value="KAK4106526.1"/>
    <property type="molecule type" value="Genomic_DNA"/>
</dbReference>
<dbReference type="Proteomes" id="UP001305647">
    <property type="component" value="Unassembled WGS sequence"/>
</dbReference>